<dbReference type="Gene3D" id="3.40.190.10">
    <property type="entry name" value="Periplasmic binding protein-like II"/>
    <property type="match status" value="2"/>
</dbReference>
<name>A0A5R9BM88_9MICC</name>
<evidence type="ECO:0000313" key="7">
    <source>
        <dbReference type="Proteomes" id="UP000310458"/>
    </source>
</evidence>
<comment type="caution">
    <text evidence="6">The sequence shown here is derived from an EMBL/GenBank/DDBJ whole genome shotgun (WGS) entry which is preliminary data.</text>
</comment>
<dbReference type="OrthoDB" id="9815444at2"/>
<dbReference type="GO" id="GO:0030975">
    <property type="term" value="F:thiamine binding"/>
    <property type="evidence" value="ECO:0007669"/>
    <property type="project" value="TreeGrafter"/>
</dbReference>
<dbReference type="PANTHER" id="PTHR30006:SF3">
    <property type="entry name" value="THIAMINE-BINDING PERIPLASMIC PROTEIN"/>
    <property type="match status" value="1"/>
</dbReference>
<comment type="subcellular location">
    <subcellularLocation>
        <location evidence="1">Periplasm</location>
    </subcellularLocation>
</comment>
<keyword evidence="2" id="KW-0813">Transport</keyword>
<dbReference type="PANTHER" id="PTHR30006">
    <property type="entry name" value="THIAMINE-BINDING PERIPLASMIC PROTEIN-RELATED"/>
    <property type="match status" value="1"/>
</dbReference>
<dbReference type="Proteomes" id="UP000310458">
    <property type="component" value="Unassembled WGS sequence"/>
</dbReference>
<evidence type="ECO:0000256" key="4">
    <source>
        <dbReference type="ARBA" id="ARBA00022764"/>
    </source>
</evidence>
<proteinExistence type="predicted"/>
<keyword evidence="4" id="KW-0574">Periplasm</keyword>
<reference evidence="6 7" key="1">
    <citation type="submission" date="2019-05" db="EMBL/GenBank/DDBJ databases">
        <title>Nesterenkonia sp. GY074 isolated from the Southern Atlantic Ocean.</title>
        <authorList>
            <person name="Zhang G."/>
        </authorList>
    </citation>
    <scope>NUCLEOTIDE SEQUENCE [LARGE SCALE GENOMIC DNA]</scope>
    <source>
        <strain evidence="6 7">GY074</strain>
    </source>
</reference>
<dbReference type="GO" id="GO:0030288">
    <property type="term" value="C:outer membrane-bounded periplasmic space"/>
    <property type="evidence" value="ECO:0007669"/>
    <property type="project" value="TreeGrafter"/>
</dbReference>
<keyword evidence="3" id="KW-0732">Signal</keyword>
<dbReference type="CDD" id="cd13589">
    <property type="entry name" value="PBP2_polyamine_RpCGA009"/>
    <property type="match status" value="1"/>
</dbReference>
<evidence type="ECO:0000256" key="5">
    <source>
        <dbReference type="SAM" id="MobiDB-lite"/>
    </source>
</evidence>
<keyword evidence="7" id="KW-1185">Reference proteome</keyword>
<dbReference type="GO" id="GO:0015888">
    <property type="term" value="P:thiamine transport"/>
    <property type="evidence" value="ECO:0007669"/>
    <property type="project" value="TreeGrafter"/>
</dbReference>
<evidence type="ECO:0000313" key="6">
    <source>
        <dbReference type="EMBL" id="TLQ01061.1"/>
    </source>
</evidence>
<evidence type="ECO:0000256" key="2">
    <source>
        <dbReference type="ARBA" id="ARBA00022448"/>
    </source>
</evidence>
<dbReference type="AlphaFoldDB" id="A0A5R9BM88"/>
<dbReference type="InterPro" id="IPR006059">
    <property type="entry name" value="SBP"/>
</dbReference>
<dbReference type="Pfam" id="PF13416">
    <property type="entry name" value="SBP_bac_8"/>
    <property type="match status" value="1"/>
</dbReference>
<dbReference type="SUPFAM" id="SSF53850">
    <property type="entry name" value="Periplasmic binding protein-like II"/>
    <property type="match status" value="1"/>
</dbReference>
<evidence type="ECO:0000256" key="1">
    <source>
        <dbReference type="ARBA" id="ARBA00004418"/>
    </source>
</evidence>
<dbReference type="EMBL" id="VAVZ01000002">
    <property type="protein sequence ID" value="TLQ01061.1"/>
    <property type="molecule type" value="Genomic_DNA"/>
</dbReference>
<protein>
    <submittedName>
        <fullName evidence="6">ABC transporter substrate-binding protein</fullName>
    </submittedName>
</protein>
<gene>
    <name evidence="6" type="ORF">FEF26_01060</name>
</gene>
<accession>A0A5R9BM88</accession>
<feature type="compositionally biased region" description="Gly residues" evidence="5">
    <location>
        <begin position="54"/>
        <end position="65"/>
    </location>
</feature>
<organism evidence="6 7">
    <name type="scientific">Nesterenkonia salmonea</name>
    <dbReference type="NCBI Taxonomy" id="1804987"/>
    <lineage>
        <taxon>Bacteria</taxon>
        <taxon>Bacillati</taxon>
        <taxon>Actinomycetota</taxon>
        <taxon>Actinomycetes</taxon>
        <taxon>Micrococcales</taxon>
        <taxon>Micrococcaceae</taxon>
        <taxon>Nesterenkonia</taxon>
    </lineage>
</organism>
<sequence>MLLPLAPVKQLMTHSTIGQTLRGHMKKTYAAIPAVAVLLLIAACDDAEDAVENGNGGDADNGGSGNDESAEVVGGEGELVVVNWGGTTGEAQRDVWYDPFTEATGIEVVDVSPPEGSQLISQVDTNNVEWDVALFDGTQIDQLLMQGGDYLDPIPWDDFDQDLISGIPEEAQHEYGVGAYYWGWAQVYNTEVFDEAPQDWEDFYDTEAFPGARTMPDQPRSTFEAAQMSMGISPDSLYPPDIDASFDRLGEIDPDIATYWSAGAEGAQLMVDEEAVIGQVFINQVVPHILDGAPLDIVWDEAIYSMDFFSVPAGQMSDEVIEFLEFISAPEQQANYSNAVSAGPVHEDSLDFVDDDMVQYMVTHPDNIENAVEYDYGDWWGENRDDMDVQWEEWKLGME</sequence>
<evidence type="ECO:0000256" key="3">
    <source>
        <dbReference type="ARBA" id="ARBA00022729"/>
    </source>
</evidence>
<dbReference type="GO" id="GO:0030976">
    <property type="term" value="F:thiamine pyrophosphate binding"/>
    <property type="evidence" value="ECO:0007669"/>
    <property type="project" value="TreeGrafter"/>
</dbReference>
<feature type="region of interest" description="Disordered" evidence="5">
    <location>
        <begin position="52"/>
        <end position="72"/>
    </location>
</feature>